<evidence type="ECO:0000313" key="6">
    <source>
        <dbReference type="Proteomes" id="UP000054144"/>
    </source>
</evidence>
<evidence type="ECO:0000313" key="5">
    <source>
        <dbReference type="EMBL" id="KIY47116.1"/>
    </source>
</evidence>
<keyword evidence="6" id="KW-1185">Reference proteome</keyword>
<dbReference type="Proteomes" id="UP000054144">
    <property type="component" value="Unassembled WGS sequence"/>
</dbReference>
<protein>
    <recommendedName>
        <fullName evidence="4">DDE Tnp4 domain-containing protein</fullName>
    </recommendedName>
</protein>
<feature type="region of interest" description="Disordered" evidence="3">
    <location>
        <begin position="42"/>
        <end position="84"/>
    </location>
</feature>
<gene>
    <name evidence="5" type="ORF">FISHEDRAFT_45901</name>
</gene>
<evidence type="ECO:0000256" key="2">
    <source>
        <dbReference type="ARBA" id="ARBA00022723"/>
    </source>
</evidence>
<dbReference type="AlphaFoldDB" id="A0A0D7AAZ7"/>
<proteinExistence type="predicted"/>
<dbReference type="OrthoDB" id="2408877at2759"/>
<feature type="domain" description="DDE Tnp4" evidence="4">
    <location>
        <begin position="249"/>
        <end position="303"/>
    </location>
</feature>
<evidence type="ECO:0000256" key="1">
    <source>
        <dbReference type="ARBA" id="ARBA00001968"/>
    </source>
</evidence>
<organism evidence="5 6">
    <name type="scientific">Fistulina hepatica ATCC 64428</name>
    <dbReference type="NCBI Taxonomy" id="1128425"/>
    <lineage>
        <taxon>Eukaryota</taxon>
        <taxon>Fungi</taxon>
        <taxon>Dikarya</taxon>
        <taxon>Basidiomycota</taxon>
        <taxon>Agaricomycotina</taxon>
        <taxon>Agaricomycetes</taxon>
        <taxon>Agaricomycetidae</taxon>
        <taxon>Agaricales</taxon>
        <taxon>Fistulinaceae</taxon>
        <taxon>Fistulina</taxon>
    </lineage>
</organism>
<name>A0A0D7AAZ7_9AGAR</name>
<dbReference type="EMBL" id="KN882012">
    <property type="protein sequence ID" value="KIY47116.1"/>
    <property type="molecule type" value="Genomic_DNA"/>
</dbReference>
<evidence type="ECO:0000256" key="3">
    <source>
        <dbReference type="SAM" id="MobiDB-lite"/>
    </source>
</evidence>
<dbReference type="InterPro" id="IPR027806">
    <property type="entry name" value="HARBI1_dom"/>
</dbReference>
<reference evidence="5 6" key="1">
    <citation type="journal article" date="2015" name="Fungal Genet. Biol.">
        <title>Evolution of novel wood decay mechanisms in Agaricales revealed by the genome sequences of Fistulina hepatica and Cylindrobasidium torrendii.</title>
        <authorList>
            <person name="Floudas D."/>
            <person name="Held B.W."/>
            <person name="Riley R."/>
            <person name="Nagy L.G."/>
            <person name="Koehler G."/>
            <person name="Ransdell A.S."/>
            <person name="Younus H."/>
            <person name="Chow J."/>
            <person name="Chiniquy J."/>
            <person name="Lipzen A."/>
            <person name="Tritt A."/>
            <person name="Sun H."/>
            <person name="Haridas S."/>
            <person name="LaButti K."/>
            <person name="Ohm R.A."/>
            <person name="Kues U."/>
            <person name="Blanchette R.A."/>
            <person name="Grigoriev I.V."/>
            <person name="Minto R.E."/>
            <person name="Hibbett D.S."/>
        </authorList>
    </citation>
    <scope>NUCLEOTIDE SEQUENCE [LARGE SCALE GENOMIC DNA]</scope>
    <source>
        <strain evidence="5 6">ATCC 64428</strain>
    </source>
</reference>
<feature type="compositionally biased region" description="Low complexity" evidence="3">
    <location>
        <begin position="53"/>
        <end position="75"/>
    </location>
</feature>
<evidence type="ECO:0000259" key="4">
    <source>
        <dbReference type="Pfam" id="PF13359"/>
    </source>
</evidence>
<dbReference type="GO" id="GO:0046872">
    <property type="term" value="F:metal ion binding"/>
    <property type="evidence" value="ECO:0007669"/>
    <property type="project" value="UniProtKB-KW"/>
</dbReference>
<comment type="cofactor">
    <cofactor evidence="1">
        <name>a divalent metal cation</name>
        <dbReference type="ChEBI" id="CHEBI:60240"/>
    </cofactor>
</comment>
<keyword evidence="2" id="KW-0479">Metal-binding</keyword>
<dbReference type="Pfam" id="PF13359">
    <property type="entry name" value="DDE_Tnp_4"/>
    <property type="match status" value="1"/>
</dbReference>
<accession>A0A0D7AAZ7</accession>
<sequence>MAPKSEREQVRDALEQAFFINLIAWLEACALELNDDDAGASGAQLDGDTNVFSTDSSSSSKSSLDTDSSTLSSSSDDSDDDLGPASRHLRQLAVLYANRYYNERRDIAKDHTLIHLLLEEWHNNHPDIFHSYLCITPECFDDLVEAISDDSVFHNASSNEQAPVAEQVTVALYRFGHYGNAASTRKVALQFGIGYGTVGLYTTRVLKATNTERFRNSCVQWSNAHAKERAKEWVESVSCPAWRDGRCMVDGTLVPLFRCPSFYGNMWFDRKSNYSLNVQLISTPDLCIIDYGVGLPGSQHDATAEQYHIRRREVCWDIFEV</sequence>